<evidence type="ECO:0000256" key="7">
    <source>
        <dbReference type="ARBA" id="ARBA00023054"/>
    </source>
</evidence>
<dbReference type="Bgee" id="734959">
    <property type="expression patterns" value="Expressed in internal ear and 19 other cell types or tissues"/>
</dbReference>
<dbReference type="InterPro" id="IPR001841">
    <property type="entry name" value="Znf_RING"/>
</dbReference>
<proteinExistence type="evidence at transcript level"/>
<reference evidence="15" key="2">
    <citation type="submission" date="2005-11" db="EMBL/GenBank/DDBJ databases">
        <authorList>
            <consortium name="NIH - Xenopus Gene Collection (XGC) project"/>
        </authorList>
    </citation>
    <scope>NUCLEOTIDE SEQUENCE [LARGE SCALE MRNA]</scope>
    <source>
        <tissue evidence="15">Testis</tissue>
    </source>
</reference>
<dbReference type="PANTHER" id="PTHR45915:SF3">
    <property type="entry name" value="E3 UBIQUITIN-PROTEIN LIGASE TRIM33"/>
    <property type="match status" value="1"/>
</dbReference>
<evidence type="ECO:0000259" key="14">
    <source>
        <dbReference type="PROSITE" id="PS50119"/>
    </source>
</evidence>
<evidence type="ECO:0000256" key="12">
    <source>
        <dbReference type="SAM" id="MobiDB-lite"/>
    </source>
</evidence>
<reference evidence="17" key="1">
    <citation type="journal article" date="2002" name="Dev. Dyn.">
        <title>Genetic and genomic tools for Xenopus research: The NIH Xenopus initiative.</title>
        <authorList>
            <person name="Klein S.L."/>
            <person name="Strausberg R.L."/>
            <person name="Wagner L."/>
            <person name="Pontius J."/>
            <person name="Clifton S.W."/>
            <person name="Richardson P."/>
        </authorList>
    </citation>
    <scope>NUCLEOTIDE SEQUENCE</scope>
</reference>
<dbReference type="EMBL" id="BC108627">
    <property type="protein sequence ID" value="AAI08628.1"/>
    <property type="molecule type" value="mRNA"/>
</dbReference>
<dbReference type="SMART" id="SM00502">
    <property type="entry name" value="BBC"/>
    <property type="match status" value="1"/>
</dbReference>
<dbReference type="Pfam" id="PF00643">
    <property type="entry name" value="zf-B_box"/>
    <property type="match status" value="1"/>
</dbReference>
<evidence type="ECO:0000313" key="16">
    <source>
        <dbReference type="Proteomes" id="UP000186698"/>
    </source>
</evidence>
<keyword evidence="9" id="KW-0539">Nucleus</keyword>
<keyword evidence="4 10" id="KW-0863">Zinc-finger</keyword>
<dbReference type="InterPro" id="IPR017907">
    <property type="entry name" value="Znf_RING_CS"/>
</dbReference>
<feature type="domain" description="RING-type" evidence="13">
    <location>
        <begin position="102"/>
        <end position="161"/>
    </location>
</feature>
<dbReference type="CTD" id="734959"/>
<comment type="subcellular location">
    <subcellularLocation>
        <location evidence="1">Nucleus</location>
    </subcellularLocation>
</comment>
<keyword evidence="3" id="KW-0677">Repeat</keyword>
<reference evidence="16" key="3">
    <citation type="submission" date="2024-06" db="UniProtKB">
        <authorList>
            <consortium name="RefSeq"/>
        </authorList>
    </citation>
    <scope>NUCLEOTIDE SEQUENCE [LARGE SCALE GENOMIC DNA]</scope>
    <source>
        <strain evidence="16">J_2021</strain>
    </source>
</reference>
<feature type="compositionally biased region" description="Polar residues" evidence="12">
    <location>
        <begin position="28"/>
        <end position="38"/>
    </location>
</feature>
<name>Q2VPL5_XENLA</name>
<evidence type="ECO:0000256" key="9">
    <source>
        <dbReference type="ARBA" id="ARBA00023242"/>
    </source>
</evidence>
<dbReference type="InterPro" id="IPR013083">
    <property type="entry name" value="Znf_RING/FYVE/PHD"/>
</dbReference>
<dbReference type="Pfam" id="PF22586">
    <property type="entry name" value="ANCHR-like_BBOX"/>
    <property type="match status" value="1"/>
</dbReference>
<dbReference type="AlphaFoldDB" id="Q2VPL5"/>
<dbReference type="FunFam" id="3.30.160.60:FF:000074">
    <property type="entry name" value="Tripartite motif containing 66"/>
    <property type="match status" value="1"/>
</dbReference>
<evidence type="ECO:0000256" key="8">
    <source>
        <dbReference type="ARBA" id="ARBA00023117"/>
    </source>
</evidence>
<evidence type="ECO:0000313" key="18">
    <source>
        <dbReference type="Xenbase" id="XB-GENE-17339248"/>
    </source>
</evidence>
<keyword evidence="6" id="KW-0862">Zinc</keyword>
<dbReference type="InterPro" id="IPR003649">
    <property type="entry name" value="Bbox_C"/>
</dbReference>
<accession>Q2VPL5</accession>
<keyword evidence="7 11" id="KW-0175">Coiled coil</keyword>
<dbReference type="GO" id="GO:0000785">
    <property type="term" value="C:chromatin"/>
    <property type="evidence" value="ECO:0007669"/>
    <property type="project" value="TreeGrafter"/>
</dbReference>
<keyword evidence="16" id="KW-1185">Reference proteome</keyword>
<organism evidence="15">
    <name type="scientific">Xenopus laevis</name>
    <name type="common">African clawed frog</name>
    <dbReference type="NCBI Taxonomy" id="8355"/>
    <lineage>
        <taxon>Eukaryota</taxon>
        <taxon>Metazoa</taxon>
        <taxon>Chordata</taxon>
        <taxon>Craniata</taxon>
        <taxon>Vertebrata</taxon>
        <taxon>Euteleostomi</taxon>
        <taxon>Amphibia</taxon>
        <taxon>Batrachia</taxon>
        <taxon>Anura</taxon>
        <taxon>Pipoidea</taxon>
        <taxon>Pipidae</taxon>
        <taxon>Xenopodinae</taxon>
        <taxon>Xenopus</taxon>
        <taxon>Xenopus</taxon>
    </lineage>
</organism>
<dbReference type="FunFam" id="3.30.40.10:FF:000246">
    <property type="entry name" value="E3 ubiquitin-protein ligase TRIM33 isoform X2"/>
    <property type="match status" value="1"/>
</dbReference>
<keyword evidence="2" id="KW-0479">Metal-binding</keyword>
<feature type="domain" description="B box-type" evidence="14">
    <location>
        <begin position="248"/>
        <end position="289"/>
    </location>
</feature>
<evidence type="ECO:0000256" key="4">
    <source>
        <dbReference type="ARBA" id="ARBA00022771"/>
    </source>
</evidence>
<gene>
    <name evidence="17 18" type="primary">trim33.S</name>
    <name evidence="17" type="synonym">ectodermin</name>
    <name evidence="15" type="synonym">MGC131247</name>
    <name evidence="17" type="synonym">ptc7</name>
    <name evidence="17" type="synonym">rfg7</name>
    <name evidence="17" type="synonym">tf1g</name>
    <name evidence="17" type="synonym">tif1-gamma</name>
    <name evidence="17" type="synonym">tif1g</name>
    <name evidence="17" type="synonym">tif1gamma</name>
    <name evidence="17" type="synonym">tifgamma</name>
    <name evidence="18" type="synonym">trim33</name>
</gene>
<dbReference type="RefSeq" id="NP_001089892.1">
    <property type="nucleotide sequence ID" value="NM_001096423.1"/>
</dbReference>
<keyword evidence="8" id="KW-0103">Bromodomain</keyword>
<feature type="compositionally biased region" description="Low complexity" evidence="12">
    <location>
        <begin position="51"/>
        <end position="89"/>
    </location>
</feature>
<feature type="region of interest" description="Disordered" evidence="12">
    <location>
        <begin position="1"/>
        <end position="89"/>
    </location>
</feature>
<dbReference type="DNASU" id="734959"/>
<dbReference type="OrthoDB" id="1870062at2759"/>
<dbReference type="PROSITE" id="PS50119">
    <property type="entry name" value="ZF_BBOX"/>
    <property type="match status" value="2"/>
</dbReference>
<evidence type="ECO:0000256" key="11">
    <source>
        <dbReference type="SAM" id="Coils"/>
    </source>
</evidence>
<reference evidence="17" key="4">
    <citation type="submission" date="2025-04" db="UniProtKB">
        <authorList>
            <consortium name="RefSeq"/>
        </authorList>
    </citation>
    <scope>IDENTIFICATION</scope>
</reference>
<dbReference type="GeneID" id="734959"/>
<keyword evidence="5" id="KW-0833">Ubl conjugation pathway</keyword>
<evidence type="ECO:0000313" key="15">
    <source>
        <dbReference type="EMBL" id="AAI08628.1"/>
    </source>
</evidence>
<dbReference type="PANTHER" id="PTHR45915">
    <property type="entry name" value="TRANSCRIPTION INTERMEDIARY FACTOR"/>
    <property type="match status" value="1"/>
</dbReference>
<evidence type="ECO:0000256" key="1">
    <source>
        <dbReference type="ARBA" id="ARBA00004123"/>
    </source>
</evidence>
<dbReference type="Gene3D" id="3.30.160.60">
    <property type="entry name" value="Classic Zinc Finger"/>
    <property type="match status" value="1"/>
</dbReference>
<dbReference type="CDD" id="cd16766">
    <property type="entry name" value="RING-HC_TIF1gamma"/>
    <property type="match status" value="1"/>
</dbReference>
<evidence type="ECO:0000256" key="5">
    <source>
        <dbReference type="ARBA" id="ARBA00022786"/>
    </source>
</evidence>
<dbReference type="AGR" id="Xenbase:XB-GENE-17339248"/>
<dbReference type="SMART" id="SM00184">
    <property type="entry name" value="RING"/>
    <property type="match status" value="2"/>
</dbReference>
<evidence type="ECO:0000256" key="2">
    <source>
        <dbReference type="ARBA" id="ARBA00022723"/>
    </source>
</evidence>
<evidence type="ECO:0000259" key="13">
    <source>
        <dbReference type="PROSITE" id="PS50089"/>
    </source>
</evidence>
<dbReference type="Proteomes" id="UP000186698">
    <property type="component" value="Chromosome 2S"/>
</dbReference>
<dbReference type="GO" id="GO:0008270">
    <property type="term" value="F:zinc ion binding"/>
    <property type="evidence" value="ECO:0007669"/>
    <property type="project" value="UniProtKB-KW"/>
</dbReference>
<dbReference type="SUPFAM" id="SSF57845">
    <property type="entry name" value="B-box zinc-binding domain"/>
    <property type="match status" value="1"/>
</dbReference>
<sequence length="543" mass="59676">MADNKGGGGGGGETEGDASSNNNNNSNGVGETGTSGDTESQAVEESESAEKAPVAAVPTDTPAEENPAPSSSSVAPSSAAPASSSSSSSSSSCLVVNLLDTCAVCKQSLQSRDSEPKLLPCLHSFCRRCLPEPERQLSVHLPGGTNGDIQQVGVIRCPVCRQECRQIDLVDNYFVKDTTEAPSSTDEKSEQVCTSCEDNASAVGFCGECGEWLCKTCIEAHQRVKFTKDHVITKKEDVSSESVGASGQRPVFCPIHKQEQLKLFCETCDRLTCRDCQLLEHKEHRYQFLEEAFQNQKGSIENLLAKLLEKKNYVHFAATQVQNRIKEVNETNKRVEQEIKVAIFTLINEINKKGKSLLQQLESVTKERQIKLVQQQNDITGLSRQIKHVMTFTNWAIASGSSTALLYSKRLITFQLRHILKARCDPVPAANGAVRFHCDPTFWAKNVVNLGNLVIENKPTTGFTPNVVVGQVPQGTNHVNKPPAQINLAQLRLQHMQQQVYAHKQQLQMRMAQPPGQHQRPSVPQVMHQQASQPLRMAAIWPE</sequence>
<dbReference type="Gene3D" id="3.30.40.10">
    <property type="entry name" value="Zinc/RING finger domain, C3HC4 (zinc finger)"/>
    <property type="match status" value="1"/>
</dbReference>
<evidence type="ECO:0000313" key="17">
    <source>
        <dbReference type="RefSeq" id="NP_001089892.1"/>
    </source>
</evidence>
<dbReference type="InterPro" id="IPR027370">
    <property type="entry name" value="Znf-RING_euk"/>
</dbReference>
<dbReference type="Pfam" id="PF13445">
    <property type="entry name" value="zf-RING_UBOX"/>
    <property type="match status" value="1"/>
</dbReference>
<evidence type="ECO:0000256" key="3">
    <source>
        <dbReference type="ARBA" id="ARBA00022737"/>
    </source>
</evidence>
<feature type="coiled-coil region" evidence="11">
    <location>
        <begin position="286"/>
        <end position="367"/>
    </location>
</feature>
<dbReference type="SMART" id="SM00336">
    <property type="entry name" value="BBOX"/>
    <property type="match status" value="2"/>
</dbReference>
<dbReference type="SUPFAM" id="SSF57850">
    <property type="entry name" value="RING/U-box"/>
    <property type="match status" value="1"/>
</dbReference>
<dbReference type="PROSITE" id="PS00518">
    <property type="entry name" value="ZF_RING_1"/>
    <property type="match status" value="1"/>
</dbReference>
<feature type="domain" description="B box-type" evidence="14">
    <location>
        <begin position="188"/>
        <end position="235"/>
    </location>
</feature>
<dbReference type="PROSITE" id="PS50089">
    <property type="entry name" value="ZF_RING_2"/>
    <property type="match status" value="1"/>
</dbReference>
<evidence type="ECO:0000256" key="6">
    <source>
        <dbReference type="ARBA" id="ARBA00022833"/>
    </source>
</evidence>
<protein>
    <submittedName>
        <fullName evidence="15">MGC131247 protein</fullName>
    </submittedName>
    <submittedName>
        <fullName evidence="17">Uncharacterized protein LOC734959</fullName>
    </submittedName>
</protein>
<dbReference type="Xenbase" id="XB-GENE-17339248">
    <property type="gene designation" value="trim33.S"/>
</dbReference>
<dbReference type="KEGG" id="xla:734959"/>
<feature type="compositionally biased region" description="Gly residues" evidence="12">
    <location>
        <begin position="1"/>
        <end position="13"/>
    </location>
</feature>
<dbReference type="InterPro" id="IPR000315">
    <property type="entry name" value="Znf_B-box"/>
</dbReference>
<evidence type="ECO:0000256" key="10">
    <source>
        <dbReference type="PROSITE-ProRule" id="PRU00024"/>
    </source>
</evidence>
<dbReference type="GO" id="GO:0005634">
    <property type="term" value="C:nucleus"/>
    <property type="evidence" value="ECO:0007669"/>
    <property type="project" value="UniProtKB-SubCell"/>
</dbReference>